<accession>F2NF72</accession>
<keyword evidence="9 14" id="KW-0540">Nuclease</keyword>
<dbReference type="PANTHER" id="PTHR10954">
    <property type="entry name" value="RIBONUCLEASE H2 SUBUNIT A"/>
    <property type="match status" value="1"/>
</dbReference>
<feature type="binding site" evidence="14 15">
    <location>
        <position position="36"/>
    </location>
    <ligand>
        <name>a divalent metal cation</name>
        <dbReference type="ChEBI" id="CHEBI:60240"/>
    </ligand>
</feature>
<dbReference type="EC" id="3.1.26.4" evidence="6 14"/>
<dbReference type="Proteomes" id="UP000000483">
    <property type="component" value="Chromosome"/>
</dbReference>
<keyword evidence="11 14" id="KW-0255">Endonuclease</keyword>
<dbReference type="HOGENOM" id="CLU_036532_3_2_7"/>
<evidence type="ECO:0000256" key="9">
    <source>
        <dbReference type="ARBA" id="ARBA00022722"/>
    </source>
</evidence>
<organism evidence="18 19">
    <name type="scientific">Desulfobacca acetoxidans (strain ATCC 700848 / DSM 11109 / ASRB2)</name>
    <dbReference type="NCBI Taxonomy" id="880072"/>
    <lineage>
        <taxon>Bacteria</taxon>
        <taxon>Pseudomonadati</taxon>
        <taxon>Thermodesulfobacteriota</taxon>
        <taxon>Desulfobaccia</taxon>
        <taxon>Desulfobaccales</taxon>
        <taxon>Desulfobaccaceae</taxon>
        <taxon>Desulfobacca</taxon>
    </lineage>
</organism>
<gene>
    <name evidence="14" type="primary">rnhB</name>
    <name evidence="18" type="ordered locus">Desac_0748</name>
</gene>
<evidence type="ECO:0000256" key="12">
    <source>
        <dbReference type="ARBA" id="ARBA00022801"/>
    </source>
</evidence>
<keyword evidence="8 14" id="KW-0963">Cytoplasm</keyword>
<dbReference type="EMBL" id="CP002629">
    <property type="protein sequence ID" value="AEB08627.1"/>
    <property type="molecule type" value="Genomic_DNA"/>
</dbReference>
<comment type="similarity">
    <text evidence="5 14 16">Belongs to the RNase HII family.</text>
</comment>
<evidence type="ECO:0000256" key="3">
    <source>
        <dbReference type="ARBA" id="ARBA00004065"/>
    </source>
</evidence>
<keyword evidence="10 14" id="KW-0479">Metal-binding</keyword>
<dbReference type="STRING" id="880072.Desac_0748"/>
<feature type="binding site" evidence="14 15">
    <location>
        <position position="128"/>
    </location>
    <ligand>
        <name>a divalent metal cation</name>
        <dbReference type="ChEBI" id="CHEBI:60240"/>
    </ligand>
</feature>
<protein>
    <recommendedName>
        <fullName evidence="7 14">Ribonuclease HII</fullName>
        <shortName evidence="14">RNase HII</shortName>
        <ecNumber evidence="6 14">3.1.26.4</ecNumber>
    </recommendedName>
</protein>
<reference evidence="18 19" key="1">
    <citation type="journal article" date="2011" name="Stand. Genomic Sci.">
        <title>Complete genome sequence of the acetate-degrading sulfate reducer Desulfobacca acetoxidans type strain (ASRB2).</title>
        <authorList>
            <person name="Goker M."/>
            <person name="Teshima H."/>
            <person name="Lapidus A."/>
            <person name="Nolan M."/>
            <person name="Lucas S."/>
            <person name="Hammon N."/>
            <person name="Deshpande S."/>
            <person name="Cheng J.F."/>
            <person name="Tapia R."/>
            <person name="Han C."/>
            <person name="Goodwin L."/>
            <person name="Pitluck S."/>
            <person name="Huntemann M."/>
            <person name="Liolios K."/>
            <person name="Ivanova N."/>
            <person name="Pagani I."/>
            <person name="Mavromatis K."/>
            <person name="Ovchinikova G."/>
            <person name="Pati A."/>
            <person name="Chen A."/>
            <person name="Palaniappan K."/>
            <person name="Land M."/>
            <person name="Hauser L."/>
            <person name="Brambilla E.M."/>
            <person name="Rohde M."/>
            <person name="Spring S."/>
            <person name="Detter J.C."/>
            <person name="Woyke T."/>
            <person name="Bristow J."/>
            <person name="Eisen J.A."/>
            <person name="Markowitz V."/>
            <person name="Hugenholtz P."/>
            <person name="Kyrpides N.C."/>
            <person name="Klenk H.P."/>
        </authorList>
    </citation>
    <scope>NUCLEOTIDE SEQUENCE [LARGE SCALE GENOMIC DNA]</scope>
    <source>
        <strain evidence="19">ATCC 700848 / DSM 11109 / ASRB2</strain>
    </source>
</reference>
<dbReference type="CDD" id="cd07182">
    <property type="entry name" value="RNase_HII_bacteria_HII_like"/>
    <property type="match status" value="1"/>
</dbReference>
<dbReference type="KEGG" id="dao:Desac_0748"/>
<reference evidence="19" key="2">
    <citation type="submission" date="2011-03" db="EMBL/GenBank/DDBJ databases">
        <title>The complete genome of Desulfobacca acetoxidans DSM 11109.</title>
        <authorList>
            <consortium name="US DOE Joint Genome Institute (JGI-PGF)"/>
            <person name="Lucas S."/>
            <person name="Copeland A."/>
            <person name="Lapidus A."/>
            <person name="Bruce D."/>
            <person name="Goodwin L."/>
            <person name="Pitluck S."/>
            <person name="Peters L."/>
            <person name="Kyrpides N."/>
            <person name="Mavromatis K."/>
            <person name="Ivanova N."/>
            <person name="Ovchinnikova G."/>
            <person name="Teshima H."/>
            <person name="Detter J.C."/>
            <person name="Han C."/>
            <person name="Land M."/>
            <person name="Hauser L."/>
            <person name="Markowitz V."/>
            <person name="Cheng J.-F."/>
            <person name="Hugenholtz P."/>
            <person name="Woyke T."/>
            <person name="Wu D."/>
            <person name="Spring S."/>
            <person name="Schueler E."/>
            <person name="Brambilla E."/>
            <person name="Klenk H.-P."/>
            <person name="Eisen J.A."/>
        </authorList>
    </citation>
    <scope>NUCLEOTIDE SEQUENCE [LARGE SCALE GENOMIC DNA]</scope>
    <source>
        <strain evidence="19">ATCC 700848 / DSM 11109 / ASRB2</strain>
    </source>
</reference>
<evidence type="ECO:0000256" key="10">
    <source>
        <dbReference type="ARBA" id="ARBA00022723"/>
    </source>
</evidence>
<feature type="domain" description="RNase H type-2" evidence="17">
    <location>
        <begin position="30"/>
        <end position="215"/>
    </location>
</feature>
<dbReference type="NCBIfam" id="NF000595">
    <property type="entry name" value="PRK00015.1-3"/>
    <property type="match status" value="1"/>
</dbReference>
<feature type="binding site" evidence="14 15">
    <location>
        <position position="37"/>
    </location>
    <ligand>
        <name>a divalent metal cation</name>
        <dbReference type="ChEBI" id="CHEBI:60240"/>
    </ligand>
</feature>
<dbReference type="GO" id="GO:0006298">
    <property type="term" value="P:mismatch repair"/>
    <property type="evidence" value="ECO:0007669"/>
    <property type="project" value="TreeGrafter"/>
</dbReference>
<keyword evidence="19" id="KW-1185">Reference proteome</keyword>
<dbReference type="InterPro" id="IPR012337">
    <property type="entry name" value="RNaseH-like_sf"/>
</dbReference>
<evidence type="ECO:0000256" key="11">
    <source>
        <dbReference type="ARBA" id="ARBA00022759"/>
    </source>
</evidence>
<evidence type="ECO:0000259" key="17">
    <source>
        <dbReference type="PROSITE" id="PS51975"/>
    </source>
</evidence>
<evidence type="ECO:0000256" key="6">
    <source>
        <dbReference type="ARBA" id="ARBA00012180"/>
    </source>
</evidence>
<dbReference type="InterPro" id="IPR036397">
    <property type="entry name" value="RNaseH_sf"/>
</dbReference>
<comment type="function">
    <text evidence="3 14 16">Endonuclease that specifically degrades the RNA of RNA-DNA hybrids.</text>
</comment>
<evidence type="ECO:0000256" key="16">
    <source>
        <dbReference type="RuleBase" id="RU003515"/>
    </source>
</evidence>
<dbReference type="GO" id="GO:0005737">
    <property type="term" value="C:cytoplasm"/>
    <property type="evidence" value="ECO:0007669"/>
    <property type="project" value="UniProtKB-SubCell"/>
</dbReference>
<sequence length="215" mass="24045">MGLARSTPRQLKLLPSESDLEEAYRRQGIRFIAGVDEVGRGPLAGPVVAAAVILASDSVFPRLTDSKQLTPARREFFDRQVRDQALAFAIQEVGVPEIESLGILSASLKAMALAVQSLVLKPELVLIDGPWGLQIQVQQQPIIKGDQRCLSIAAASVLAKVYRDRQMQAIHELYPHYNFASHKGYGTREHLEAIRRWGPCPVHRRTFRGVREWCR</sequence>
<evidence type="ECO:0000256" key="8">
    <source>
        <dbReference type="ARBA" id="ARBA00022490"/>
    </source>
</evidence>
<comment type="cofactor">
    <cofactor evidence="14 15">
        <name>Mn(2+)</name>
        <dbReference type="ChEBI" id="CHEBI:29035"/>
    </cofactor>
    <cofactor evidence="14 15">
        <name>Mg(2+)</name>
        <dbReference type="ChEBI" id="CHEBI:18420"/>
    </cofactor>
    <text evidence="14 15">Manganese or magnesium. Binds 1 divalent metal ion per monomer in the absence of substrate. May bind a second metal ion after substrate binding.</text>
</comment>
<keyword evidence="12 14" id="KW-0378">Hydrolase</keyword>
<dbReference type="SUPFAM" id="SSF53098">
    <property type="entry name" value="Ribonuclease H-like"/>
    <property type="match status" value="1"/>
</dbReference>
<dbReference type="Gene3D" id="3.30.420.10">
    <property type="entry name" value="Ribonuclease H-like superfamily/Ribonuclease H"/>
    <property type="match status" value="1"/>
</dbReference>
<evidence type="ECO:0000256" key="5">
    <source>
        <dbReference type="ARBA" id="ARBA00007383"/>
    </source>
</evidence>
<evidence type="ECO:0000256" key="13">
    <source>
        <dbReference type="ARBA" id="ARBA00023211"/>
    </source>
</evidence>
<evidence type="ECO:0000256" key="4">
    <source>
        <dbReference type="ARBA" id="ARBA00004496"/>
    </source>
</evidence>
<keyword evidence="13 14" id="KW-0464">Manganese</keyword>
<dbReference type="InterPro" id="IPR001352">
    <property type="entry name" value="RNase_HII/HIII"/>
</dbReference>
<dbReference type="PROSITE" id="PS51975">
    <property type="entry name" value="RNASE_H_2"/>
    <property type="match status" value="1"/>
</dbReference>
<dbReference type="HAMAP" id="MF_00052_B">
    <property type="entry name" value="RNase_HII_B"/>
    <property type="match status" value="1"/>
</dbReference>
<name>F2NF72_DESAR</name>
<evidence type="ECO:0000313" key="19">
    <source>
        <dbReference type="Proteomes" id="UP000000483"/>
    </source>
</evidence>
<comment type="catalytic activity">
    <reaction evidence="1 14 15 16">
        <text>Endonucleolytic cleavage to 5'-phosphomonoester.</text>
        <dbReference type="EC" id="3.1.26.4"/>
    </reaction>
</comment>
<comment type="subcellular location">
    <subcellularLocation>
        <location evidence="4 14">Cytoplasm</location>
    </subcellularLocation>
</comment>
<dbReference type="RefSeq" id="WP_013705740.1">
    <property type="nucleotide sequence ID" value="NC_015388.1"/>
</dbReference>
<evidence type="ECO:0000256" key="2">
    <source>
        <dbReference type="ARBA" id="ARBA00001946"/>
    </source>
</evidence>
<dbReference type="AlphaFoldDB" id="F2NF72"/>
<evidence type="ECO:0000256" key="1">
    <source>
        <dbReference type="ARBA" id="ARBA00000077"/>
    </source>
</evidence>
<dbReference type="InterPro" id="IPR024567">
    <property type="entry name" value="RNase_HII/HIII_dom"/>
</dbReference>
<dbReference type="NCBIfam" id="NF000594">
    <property type="entry name" value="PRK00015.1-1"/>
    <property type="match status" value="1"/>
</dbReference>
<dbReference type="GO" id="GO:0030145">
    <property type="term" value="F:manganese ion binding"/>
    <property type="evidence" value="ECO:0007669"/>
    <property type="project" value="UniProtKB-UniRule"/>
</dbReference>
<evidence type="ECO:0000313" key="18">
    <source>
        <dbReference type="EMBL" id="AEB08627.1"/>
    </source>
</evidence>
<evidence type="ECO:0000256" key="14">
    <source>
        <dbReference type="HAMAP-Rule" id="MF_00052"/>
    </source>
</evidence>
<dbReference type="eggNOG" id="COG0164">
    <property type="taxonomic scope" value="Bacteria"/>
</dbReference>
<dbReference type="GO" id="GO:0003723">
    <property type="term" value="F:RNA binding"/>
    <property type="evidence" value="ECO:0007669"/>
    <property type="project" value="UniProtKB-UniRule"/>
</dbReference>
<proteinExistence type="inferred from homology"/>
<dbReference type="GO" id="GO:0032299">
    <property type="term" value="C:ribonuclease H2 complex"/>
    <property type="evidence" value="ECO:0007669"/>
    <property type="project" value="TreeGrafter"/>
</dbReference>
<evidence type="ECO:0000256" key="15">
    <source>
        <dbReference type="PROSITE-ProRule" id="PRU01319"/>
    </source>
</evidence>
<dbReference type="PANTHER" id="PTHR10954:SF18">
    <property type="entry name" value="RIBONUCLEASE HII"/>
    <property type="match status" value="1"/>
</dbReference>
<dbReference type="InterPro" id="IPR022898">
    <property type="entry name" value="RNase_HII"/>
</dbReference>
<comment type="cofactor">
    <cofactor evidence="2">
        <name>Mg(2+)</name>
        <dbReference type="ChEBI" id="CHEBI:18420"/>
    </cofactor>
</comment>
<evidence type="ECO:0000256" key="7">
    <source>
        <dbReference type="ARBA" id="ARBA00019179"/>
    </source>
</evidence>
<dbReference type="GO" id="GO:0043137">
    <property type="term" value="P:DNA replication, removal of RNA primer"/>
    <property type="evidence" value="ECO:0007669"/>
    <property type="project" value="TreeGrafter"/>
</dbReference>
<dbReference type="GO" id="GO:0004523">
    <property type="term" value="F:RNA-DNA hybrid ribonuclease activity"/>
    <property type="evidence" value="ECO:0007669"/>
    <property type="project" value="UniProtKB-UniRule"/>
</dbReference>
<dbReference type="Pfam" id="PF01351">
    <property type="entry name" value="RNase_HII"/>
    <property type="match status" value="1"/>
</dbReference>